<dbReference type="EMBL" id="JAWJWF010000004">
    <property type="protein sequence ID" value="KAK6633645.1"/>
    <property type="molecule type" value="Genomic_DNA"/>
</dbReference>
<sequence>MNISGLLFYFLLSYCNSFIIPNEIPTILSIIYSNIPPLKIGIDTRFGWGFRLGQHVDYQSLVEIGPQTNTNPISSNGTAAVAKRQSITLSRIERLNKESLKNGEKQAEKERLQKKQGKDKKPYTAQNVEFKKVPGIDEDINRRKSGPKSRSGKIPGIKQINGSAGEEAVTWVVDDVDEGVGVGDGEGGEVVVVVVVVNGEVAVGGGEVVAVEGLKGVAVVAGGVEDGKVAVSAVGLVPNDSVVDCIETCASQAGVKLVGSGKTPGDVQENGALVEGEVEGMVVEGSDDGGILLVDTEGGLVGSDVEVGVPGGEAVVEGAGVEGPAVMVEVGVCVVEGSLLTGVELLPAGGSVVLSLVVDTVVVGIGVADTKSVVTT</sequence>
<keyword evidence="4" id="KW-1185">Reference proteome</keyword>
<reference evidence="3 4" key="1">
    <citation type="submission" date="2023-09" db="EMBL/GenBank/DDBJ databases">
        <title>Genomes of two closely related lineages of the louse Polyplax serrata with different host specificities.</title>
        <authorList>
            <person name="Martinu J."/>
            <person name="Tarabai H."/>
            <person name="Stefka J."/>
            <person name="Hypsa V."/>
        </authorList>
    </citation>
    <scope>NUCLEOTIDE SEQUENCE [LARGE SCALE GENOMIC DNA]</scope>
    <source>
        <strain evidence="3">98ZLc_SE</strain>
    </source>
</reference>
<feature type="compositionally biased region" description="Basic and acidic residues" evidence="1">
    <location>
        <begin position="129"/>
        <end position="142"/>
    </location>
</feature>
<evidence type="ECO:0000256" key="2">
    <source>
        <dbReference type="SAM" id="SignalP"/>
    </source>
</evidence>
<gene>
    <name evidence="3" type="ORF">RUM44_004252</name>
</gene>
<evidence type="ECO:0000256" key="1">
    <source>
        <dbReference type="SAM" id="MobiDB-lite"/>
    </source>
</evidence>
<protein>
    <submittedName>
        <fullName evidence="3">Uncharacterized protein</fullName>
    </submittedName>
</protein>
<comment type="caution">
    <text evidence="3">The sequence shown here is derived from an EMBL/GenBank/DDBJ whole genome shotgun (WGS) entry which is preliminary data.</text>
</comment>
<name>A0ABR1B2B6_POLSC</name>
<evidence type="ECO:0000313" key="4">
    <source>
        <dbReference type="Proteomes" id="UP001359485"/>
    </source>
</evidence>
<feature type="chain" id="PRO_5045124235" evidence="2">
    <location>
        <begin position="18"/>
        <end position="376"/>
    </location>
</feature>
<keyword evidence="2" id="KW-0732">Signal</keyword>
<feature type="signal peptide" evidence="2">
    <location>
        <begin position="1"/>
        <end position="17"/>
    </location>
</feature>
<evidence type="ECO:0000313" key="3">
    <source>
        <dbReference type="EMBL" id="KAK6633645.1"/>
    </source>
</evidence>
<accession>A0ABR1B2B6</accession>
<dbReference type="Proteomes" id="UP001359485">
    <property type="component" value="Unassembled WGS sequence"/>
</dbReference>
<feature type="compositionally biased region" description="Basic and acidic residues" evidence="1">
    <location>
        <begin position="98"/>
        <end position="113"/>
    </location>
</feature>
<organism evidence="3 4">
    <name type="scientific">Polyplax serrata</name>
    <name type="common">Common mouse louse</name>
    <dbReference type="NCBI Taxonomy" id="468196"/>
    <lineage>
        <taxon>Eukaryota</taxon>
        <taxon>Metazoa</taxon>
        <taxon>Ecdysozoa</taxon>
        <taxon>Arthropoda</taxon>
        <taxon>Hexapoda</taxon>
        <taxon>Insecta</taxon>
        <taxon>Pterygota</taxon>
        <taxon>Neoptera</taxon>
        <taxon>Paraneoptera</taxon>
        <taxon>Psocodea</taxon>
        <taxon>Troctomorpha</taxon>
        <taxon>Phthiraptera</taxon>
        <taxon>Anoplura</taxon>
        <taxon>Polyplacidae</taxon>
        <taxon>Polyplax</taxon>
    </lineage>
</organism>
<proteinExistence type="predicted"/>
<feature type="region of interest" description="Disordered" evidence="1">
    <location>
        <begin position="98"/>
        <end position="159"/>
    </location>
</feature>